<evidence type="ECO:0000313" key="3">
    <source>
        <dbReference type="Proteomes" id="UP000324832"/>
    </source>
</evidence>
<gene>
    <name evidence="2" type="ORF">LSINAPIS_LOCUS6338</name>
</gene>
<keyword evidence="3" id="KW-1185">Reference proteome</keyword>
<sequence>MAHNLDNIQLLLDSKDVKCSQSWTRVSVNLDQYFSDERARCYVLAPRSRPVLWLERRLRTLFSLTGDFWLVSRGHLLPPEELLAILEPGDPVEVIPKSNTGKVVLNGRNCGPSAFTNDEHDQLVETTNGVDTLDTTNNNTQRHENNINKDSMVLNEENDNEKQLPHPNRDMNEDNQLETLKSEAIALLEKKYLESGDCNASCDNSNITDINNETEYSVPKRVRRRVRRRKRPASDNYIINASGPDSDISDIVQINPMSTPRPPRVVAALDS</sequence>
<dbReference type="EMBL" id="FZQP02001970">
    <property type="protein sequence ID" value="VVC94368.1"/>
    <property type="molecule type" value="Genomic_DNA"/>
</dbReference>
<reference evidence="2 3" key="1">
    <citation type="submission" date="2017-07" db="EMBL/GenBank/DDBJ databases">
        <authorList>
            <person name="Talla V."/>
            <person name="Backstrom N."/>
        </authorList>
    </citation>
    <scope>NUCLEOTIDE SEQUENCE [LARGE SCALE GENOMIC DNA]</scope>
</reference>
<name>A0A5E4Q7V1_9NEOP</name>
<dbReference type="Proteomes" id="UP000324832">
    <property type="component" value="Unassembled WGS sequence"/>
</dbReference>
<evidence type="ECO:0008006" key="4">
    <source>
        <dbReference type="Google" id="ProtNLM"/>
    </source>
</evidence>
<evidence type="ECO:0000256" key="1">
    <source>
        <dbReference type="SAM" id="MobiDB-lite"/>
    </source>
</evidence>
<evidence type="ECO:0000313" key="2">
    <source>
        <dbReference type="EMBL" id="VVC94368.1"/>
    </source>
</evidence>
<feature type="region of interest" description="Disordered" evidence="1">
    <location>
        <begin position="227"/>
        <end position="250"/>
    </location>
</feature>
<proteinExistence type="predicted"/>
<accession>A0A5E4Q7V1</accession>
<dbReference type="AlphaFoldDB" id="A0A5E4Q7V1"/>
<protein>
    <recommendedName>
        <fullName evidence="4">Coilin</fullName>
    </recommendedName>
</protein>
<organism evidence="2 3">
    <name type="scientific">Leptidea sinapis</name>
    <dbReference type="NCBI Taxonomy" id="189913"/>
    <lineage>
        <taxon>Eukaryota</taxon>
        <taxon>Metazoa</taxon>
        <taxon>Ecdysozoa</taxon>
        <taxon>Arthropoda</taxon>
        <taxon>Hexapoda</taxon>
        <taxon>Insecta</taxon>
        <taxon>Pterygota</taxon>
        <taxon>Neoptera</taxon>
        <taxon>Endopterygota</taxon>
        <taxon>Lepidoptera</taxon>
        <taxon>Glossata</taxon>
        <taxon>Ditrysia</taxon>
        <taxon>Papilionoidea</taxon>
        <taxon>Pieridae</taxon>
        <taxon>Dismorphiinae</taxon>
        <taxon>Leptidea</taxon>
    </lineage>
</organism>